<feature type="binding site" evidence="1">
    <location>
        <position position="83"/>
    </location>
    <ligand>
        <name>Zn(2+)</name>
        <dbReference type="ChEBI" id="CHEBI:29105"/>
    </ligand>
</feature>
<organism evidence="2 3">
    <name type="scientific">Funneliformis caledonium</name>
    <dbReference type="NCBI Taxonomy" id="1117310"/>
    <lineage>
        <taxon>Eukaryota</taxon>
        <taxon>Fungi</taxon>
        <taxon>Fungi incertae sedis</taxon>
        <taxon>Mucoromycota</taxon>
        <taxon>Glomeromycotina</taxon>
        <taxon>Glomeromycetes</taxon>
        <taxon>Glomerales</taxon>
        <taxon>Glomeraceae</taxon>
        <taxon>Funneliformis</taxon>
    </lineage>
</organism>
<protein>
    <submittedName>
        <fullName evidence="2">8791_t:CDS:1</fullName>
    </submittedName>
</protein>
<accession>A0A9N9BIT1</accession>
<dbReference type="OrthoDB" id="8170117at2759"/>
<keyword evidence="3" id="KW-1185">Reference proteome</keyword>
<evidence type="ECO:0000313" key="2">
    <source>
        <dbReference type="EMBL" id="CAG8570204.1"/>
    </source>
</evidence>
<dbReference type="InterPro" id="IPR005301">
    <property type="entry name" value="MOB_kinase_act_fam"/>
</dbReference>
<name>A0A9N9BIT1_9GLOM</name>
<keyword evidence="1" id="KW-0862">Zinc</keyword>
<feature type="binding site" evidence="1">
    <location>
        <position position="158"/>
    </location>
    <ligand>
        <name>Zn(2+)</name>
        <dbReference type="ChEBI" id="CHEBI:29105"/>
    </ligand>
</feature>
<proteinExistence type="predicted"/>
<gene>
    <name evidence="2" type="ORF">FCALED_LOCUS7056</name>
</gene>
<dbReference type="Pfam" id="PF03637">
    <property type="entry name" value="Mob1_phocein"/>
    <property type="match status" value="1"/>
</dbReference>
<dbReference type="Gene3D" id="1.20.140.30">
    <property type="entry name" value="MOB kinase activator"/>
    <property type="match status" value="1"/>
</dbReference>
<evidence type="ECO:0000256" key="1">
    <source>
        <dbReference type="PIRSR" id="PIRSR605301-1"/>
    </source>
</evidence>
<dbReference type="AlphaFoldDB" id="A0A9N9BIT1"/>
<sequence length="216" mass="25125">MNFLGLNKNKTFKPKRNVPEGTKQQQLQKYAEATLGSGDLKLAVVLPEGENINEWYAVNTYDFFNQINMLYGTITEFCTPQECPVMSAGPQFEYYWSDGFKKPTKLSAPDYVDNLMEWVQHQLDDETLFPSKIGVPFPRNFPQVVKTIFKRLFRVYAHIYLSHFRVIVALGEEAHLNTSFKHYIYFVKEFQLIETKELQPLAELIENLTAIIIIIK</sequence>
<dbReference type="EMBL" id="CAJVPQ010001798">
    <property type="protein sequence ID" value="CAG8570204.1"/>
    <property type="molecule type" value="Genomic_DNA"/>
</dbReference>
<dbReference type="SUPFAM" id="SSF101152">
    <property type="entry name" value="Mob1/phocein"/>
    <property type="match status" value="1"/>
</dbReference>
<reference evidence="2" key="1">
    <citation type="submission" date="2021-06" db="EMBL/GenBank/DDBJ databases">
        <authorList>
            <person name="Kallberg Y."/>
            <person name="Tangrot J."/>
            <person name="Rosling A."/>
        </authorList>
    </citation>
    <scope>NUCLEOTIDE SEQUENCE</scope>
    <source>
        <strain evidence="2">UK204</strain>
    </source>
</reference>
<dbReference type="Proteomes" id="UP000789570">
    <property type="component" value="Unassembled WGS sequence"/>
</dbReference>
<keyword evidence="1" id="KW-0479">Metal-binding</keyword>
<dbReference type="PANTHER" id="PTHR22599">
    <property type="entry name" value="MPS ONE BINDER KINASE ACTIVATOR-LIKE MOB"/>
    <property type="match status" value="1"/>
</dbReference>
<feature type="binding site" evidence="1">
    <location>
        <position position="78"/>
    </location>
    <ligand>
        <name>Zn(2+)</name>
        <dbReference type="ChEBI" id="CHEBI:29105"/>
    </ligand>
</feature>
<dbReference type="InterPro" id="IPR036703">
    <property type="entry name" value="MOB_kinase_act_sf"/>
</dbReference>
<evidence type="ECO:0000313" key="3">
    <source>
        <dbReference type="Proteomes" id="UP000789570"/>
    </source>
</evidence>
<dbReference type="SMART" id="SM01388">
    <property type="entry name" value="Mob1_phocein"/>
    <property type="match status" value="1"/>
</dbReference>
<comment type="caution">
    <text evidence="2">The sequence shown here is derived from an EMBL/GenBank/DDBJ whole genome shotgun (WGS) entry which is preliminary data.</text>
</comment>
<feature type="binding site" evidence="1">
    <location>
        <position position="163"/>
    </location>
    <ligand>
        <name>Zn(2+)</name>
        <dbReference type="ChEBI" id="CHEBI:29105"/>
    </ligand>
</feature>
<dbReference type="FunFam" id="1.20.140.30:FF:000001">
    <property type="entry name" value="MOB kinase activator 1A"/>
    <property type="match status" value="1"/>
</dbReference>